<evidence type="ECO:0000313" key="12">
    <source>
        <dbReference type="EMBL" id="AKQ04396.1"/>
    </source>
</evidence>
<dbReference type="PROSITE" id="PS01327">
    <property type="entry name" value="MSCL"/>
    <property type="match status" value="1"/>
</dbReference>
<dbReference type="GO" id="GO:0005886">
    <property type="term" value="C:plasma membrane"/>
    <property type="evidence" value="ECO:0007669"/>
    <property type="project" value="UniProtKB-SubCell"/>
</dbReference>
<comment type="subunit">
    <text evidence="3 11">Homopentamer.</text>
</comment>
<evidence type="ECO:0000256" key="5">
    <source>
        <dbReference type="ARBA" id="ARBA00022475"/>
    </source>
</evidence>
<evidence type="ECO:0000256" key="11">
    <source>
        <dbReference type="HAMAP-Rule" id="MF_00115"/>
    </source>
</evidence>
<gene>
    <name evidence="11" type="primary">mscL</name>
</gene>
<evidence type="ECO:0000256" key="8">
    <source>
        <dbReference type="ARBA" id="ARBA00023065"/>
    </source>
</evidence>
<dbReference type="FunFam" id="1.10.1200.120:FF:000001">
    <property type="entry name" value="Large-conductance mechanosensitive channel"/>
    <property type="match status" value="1"/>
</dbReference>
<evidence type="ECO:0000256" key="10">
    <source>
        <dbReference type="ARBA" id="ARBA00023303"/>
    </source>
</evidence>
<keyword evidence="11" id="KW-0997">Cell inner membrane</keyword>
<evidence type="ECO:0000256" key="7">
    <source>
        <dbReference type="ARBA" id="ARBA00022989"/>
    </source>
</evidence>
<dbReference type="EMBL" id="KT007037">
    <property type="protein sequence ID" value="AKQ04396.1"/>
    <property type="molecule type" value="Genomic_DNA"/>
</dbReference>
<sequence>MSLVQEFKEFAMKGNVVDMAVGIIIGAAFGKIVSSLVNAIVMPALGWVIGGVDFSELSIVMGTDSKTGEEVAIQYGQFIQALVDFLIIALAIFMALKAINKLKKPAVAPAPPAAPREEVLLTEIRDLLKQR</sequence>
<keyword evidence="4 11" id="KW-0813">Transport</keyword>
<dbReference type="InterPro" id="IPR001185">
    <property type="entry name" value="MS_channel"/>
</dbReference>
<dbReference type="PRINTS" id="PR01264">
    <property type="entry name" value="MECHCHANNEL"/>
</dbReference>
<dbReference type="NCBIfam" id="TIGR00220">
    <property type="entry name" value="mscL"/>
    <property type="match status" value="1"/>
</dbReference>
<organism evidence="12">
    <name type="scientific">uncultured gamma proteobacterium Rifle_16ft_4_minimus_5046</name>
    <dbReference type="NCBI Taxonomy" id="1665201"/>
    <lineage>
        <taxon>Bacteria</taxon>
        <taxon>Pseudomonadati</taxon>
        <taxon>Pseudomonadota</taxon>
        <taxon>Gammaproteobacteria</taxon>
        <taxon>environmental samples</taxon>
    </lineage>
</organism>
<dbReference type="PANTHER" id="PTHR30266:SF2">
    <property type="entry name" value="LARGE-CONDUCTANCE MECHANOSENSITIVE CHANNEL"/>
    <property type="match status" value="1"/>
</dbReference>
<keyword evidence="7 11" id="KW-1133">Transmembrane helix</keyword>
<dbReference type="PANTHER" id="PTHR30266">
    <property type="entry name" value="MECHANOSENSITIVE CHANNEL MSCL"/>
    <property type="match status" value="1"/>
</dbReference>
<comment type="similarity">
    <text evidence="2 11">Belongs to the MscL family.</text>
</comment>
<comment type="function">
    <text evidence="11">Channel that opens in response to stretch forces in the membrane lipid bilayer. May participate in the regulation of osmotic pressure changes within the cell.</text>
</comment>
<dbReference type="Gene3D" id="1.10.1200.120">
    <property type="entry name" value="Large-conductance mechanosensitive channel, MscL, domain 1"/>
    <property type="match status" value="1"/>
</dbReference>
<accession>A0A0H4T949</accession>
<dbReference type="InterPro" id="IPR036019">
    <property type="entry name" value="MscL_channel"/>
</dbReference>
<evidence type="ECO:0000256" key="1">
    <source>
        <dbReference type="ARBA" id="ARBA00004651"/>
    </source>
</evidence>
<dbReference type="GO" id="GO:0008381">
    <property type="term" value="F:mechanosensitive monoatomic ion channel activity"/>
    <property type="evidence" value="ECO:0007669"/>
    <property type="project" value="UniProtKB-UniRule"/>
</dbReference>
<evidence type="ECO:0000256" key="4">
    <source>
        <dbReference type="ARBA" id="ARBA00022448"/>
    </source>
</evidence>
<evidence type="ECO:0000256" key="9">
    <source>
        <dbReference type="ARBA" id="ARBA00023136"/>
    </source>
</evidence>
<dbReference type="HAMAP" id="MF_00115">
    <property type="entry name" value="MscL"/>
    <property type="match status" value="1"/>
</dbReference>
<proteinExistence type="inferred from homology"/>
<dbReference type="Pfam" id="PF01741">
    <property type="entry name" value="MscL"/>
    <property type="match status" value="1"/>
</dbReference>
<reference evidence="12" key="1">
    <citation type="journal article" date="2015" name="ISME J.">
        <title>Aquifer environment selects for microbial species cohorts in sediment and groundwater.</title>
        <authorList>
            <person name="Hug L.A."/>
            <person name="Thomas B.C."/>
            <person name="Brown C.T."/>
            <person name="Frischkorn K.R."/>
            <person name="Williams K.H."/>
            <person name="Tringe S.G."/>
            <person name="Banfield J.F."/>
        </authorList>
    </citation>
    <scope>NUCLEOTIDE SEQUENCE</scope>
</reference>
<dbReference type="InterPro" id="IPR037673">
    <property type="entry name" value="MSC/AndL"/>
</dbReference>
<keyword evidence="8 11" id="KW-0406">Ion transport</keyword>
<keyword evidence="6 11" id="KW-0812">Transmembrane</keyword>
<name>A0A0H4T949_9GAMM</name>
<feature type="transmembrane region" description="Helical" evidence="11">
    <location>
        <begin position="78"/>
        <end position="96"/>
    </location>
</feature>
<dbReference type="InterPro" id="IPR019823">
    <property type="entry name" value="Mechanosensitive_channel_CS"/>
</dbReference>
<evidence type="ECO:0000256" key="6">
    <source>
        <dbReference type="ARBA" id="ARBA00022692"/>
    </source>
</evidence>
<keyword evidence="9 11" id="KW-0472">Membrane</keyword>
<protein>
    <recommendedName>
        <fullName evidence="11">Large-conductance mechanosensitive channel</fullName>
    </recommendedName>
</protein>
<dbReference type="SUPFAM" id="SSF81330">
    <property type="entry name" value="Gated mechanosensitive channel"/>
    <property type="match status" value="1"/>
</dbReference>
<dbReference type="NCBIfam" id="NF001843">
    <property type="entry name" value="PRK00567.1-4"/>
    <property type="match status" value="1"/>
</dbReference>
<keyword evidence="5 11" id="KW-1003">Cell membrane</keyword>
<comment type="subcellular location">
    <subcellularLocation>
        <location evidence="11">Cell inner membrane</location>
        <topology evidence="11">Multi-pass membrane protein</topology>
    </subcellularLocation>
    <subcellularLocation>
        <location evidence="1">Cell membrane</location>
        <topology evidence="1">Multi-pass membrane protein</topology>
    </subcellularLocation>
</comment>
<dbReference type="AlphaFoldDB" id="A0A0H4T949"/>
<keyword evidence="10 11" id="KW-0407">Ion channel</keyword>
<evidence type="ECO:0000256" key="2">
    <source>
        <dbReference type="ARBA" id="ARBA00007254"/>
    </source>
</evidence>
<feature type="transmembrane region" description="Helical" evidence="11">
    <location>
        <begin position="21"/>
        <end position="49"/>
    </location>
</feature>
<evidence type="ECO:0000256" key="3">
    <source>
        <dbReference type="ARBA" id="ARBA00011255"/>
    </source>
</evidence>